<dbReference type="SUPFAM" id="SSF103473">
    <property type="entry name" value="MFS general substrate transporter"/>
    <property type="match status" value="1"/>
</dbReference>
<feature type="transmembrane region" description="Helical" evidence="6">
    <location>
        <begin position="222"/>
        <end position="239"/>
    </location>
</feature>
<evidence type="ECO:0000313" key="8">
    <source>
        <dbReference type="EMBL" id="MFC4306147.1"/>
    </source>
</evidence>
<dbReference type="InterPro" id="IPR011701">
    <property type="entry name" value="MFS"/>
</dbReference>
<feature type="transmembrane region" description="Helical" evidence="6">
    <location>
        <begin position="290"/>
        <end position="308"/>
    </location>
</feature>
<evidence type="ECO:0000256" key="4">
    <source>
        <dbReference type="ARBA" id="ARBA00022989"/>
    </source>
</evidence>
<feature type="transmembrane region" description="Helical" evidence="6">
    <location>
        <begin position="14"/>
        <end position="39"/>
    </location>
</feature>
<dbReference type="Pfam" id="PF07690">
    <property type="entry name" value="MFS_1"/>
    <property type="match status" value="1"/>
</dbReference>
<keyword evidence="9" id="KW-1185">Reference proteome</keyword>
<feature type="transmembrane region" description="Helical" evidence="6">
    <location>
        <begin position="51"/>
        <end position="69"/>
    </location>
</feature>
<dbReference type="RefSeq" id="WP_204601778.1">
    <property type="nucleotide sequence ID" value="NZ_JBHSED010000058.1"/>
</dbReference>
<keyword evidence="4 6" id="KW-1133">Transmembrane helix</keyword>
<proteinExistence type="predicted"/>
<dbReference type="Gene3D" id="1.20.1720.10">
    <property type="entry name" value="Multidrug resistance protein D"/>
    <property type="match status" value="1"/>
</dbReference>
<keyword evidence="5 6" id="KW-0472">Membrane</keyword>
<dbReference type="PROSITE" id="PS50850">
    <property type="entry name" value="MFS"/>
    <property type="match status" value="1"/>
</dbReference>
<feature type="domain" description="Major facilitator superfamily (MFS) profile" evidence="7">
    <location>
        <begin position="15"/>
        <end position="453"/>
    </location>
</feature>
<accession>A0ABV8SH08</accession>
<evidence type="ECO:0000259" key="7">
    <source>
        <dbReference type="PROSITE" id="PS50850"/>
    </source>
</evidence>
<feature type="transmembrane region" description="Helical" evidence="6">
    <location>
        <begin position="344"/>
        <end position="363"/>
    </location>
</feature>
<name>A0ABV8SH08_9BACL</name>
<evidence type="ECO:0000256" key="6">
    <source>
        <dbReference type="SAM" id="Phobius"/>
    </source>
</evidence>
<dbReference type="PANTHER" id="PTHR42718">
    <property type="entry name" value="MAJOR FACILITATOR SUPERFAMILY MULTIDRUG TRANSPORTER MFSC"/>
    <property type="match status" value="1"/>
</dbReference>
<protein>
    <submittedName>
        <fullName evidence="8">MFS transporter</fullName>
    </submittedName>
</protein>
<dbReference type="EMBL" id="JBHSED010000058">
    <property type="protein sequence ID" value="MFC4306147.1"/>
    <property type="molecule type" value="Genomic_DNA"/>
</dbReference>
<organism evidence="8 9">
    <name type="scientific">Cohnella boryungensis</name>
    <dbReference type="NCBI Taxonomy" id="768479"/>
    <lineage>
        <taxon>Bacteria</taxon>
        <taxon>Bacillati</taxon>
        <taxon>Bacillota</taxon>
        <taxon>Bacilli</taxon>
        <taxon>Bacillales</taxon>
        <taxon>Paenibacillaceae</taxon>
        <taxon>Cohnella</taxon>
    </lineage>
</organism>
<feature type="transmembrane region" description="Helical" evidence="6">
    <location>
        <begin position="106"/>
        <end position="128"/>
    </location>
</feature>
<feature type="transmembrane region" description="Helical" evidence="6">
    <location>
        <begin position="320"/>
        <end position="338"/>
    </location>
</feature>
<dbReference type="InterPro" id="IPR020846">
    <property type="entry name" value="MFS_dom"/>
</dbReference>
<feature type="transmembrane region" description="Helical" evidence="6">
    <location>
        <begin position="167"/>
        <end position="184"/>
    </location>
</feature>
<keyword evidence="2" id="KW-0813">Transport</keyword>
<evidence type="ECO:0000256" key="1">
    <source>
        <dbReference type="ARBA" id="ARBA00004651"/>
    </source>
</evidence>
<gene>
    <name evidence="8" type="ORF">ACFO1S_22200</name>
</gene>
<dbReference type="PANTHER" id="PTHR42718:SF9">
    <property type="entry name" value="MAJOR FACILITATOR SUPERFAMILY MULTIDRUG TRANSPORTER MFSC"/>
    <property type="match status" value="1"/>
</dbReference>
<reference evidence="9" key="1">
    <citation type="journal article" date="2019" name="Int. J. Syst. Evol. Microbiol.">
        <title>The Global Catalogue of Microorganisms (GCM) 10K type strain sequencing project: providing services to taxonomists for standard genome sequencing and annotation.</title>
        <authorList>
            <consortium name="The Broad Institute Genomics Platform"/>
            <consortium name="The Broad Institute Genome Sequencing Center for Infectious Disease"/>
            <person name="Wu L."/>
            <person name="Ma J."/>
        </authorList>
    </citation>
    <scope>NUCLEOTIDE SEQUENCE [LARGE SCALE GENOMIC DNA]</scope>
    <source>
        <strain evidence="9">CGMCC 4.1641</strain>
    </source>
</reference>
<keyword evidence="3 6" id="KW-0812">Transmembrane</keyword>
<evidence type="ECO:0000256" key="2">
    <source>
        <dbReference type="ARBA" id="ARBA00022448"/>
    </source>
</evidence>
<dbReference type="PRINTS" id="PR01036">
    <property type="entry name" value="TCRTETB"/>
</dbReference>
<dbReference type="InterPro" id="IPR036259">
    <property type="entry name" value="MFS_trans_sf"/>
</dbReference>
<comment type="subcellular location">
    <subcellularLocation>
        <location evidence="1">Cell membrane</location>
        <topology evidence="1">Multi-pass membrane protein</topology>
    </subcellularLocation>
</comment>
<evidence type="ECO:0000256" key="3">
    <source>
        <dbReference type="ARBA" id="ARBA00022692"/>
    </source>
</evidence>
<comment type="caution">
    <text evidence="8">The sequence shown here is derived from an EMBL/GenBank/DDBJ whole genome shotgun (WGS) entry which is preliminary data.</text>
</comment>
<feature type="transmembrane region" description="Helical" evidence="6">
    <location>
        <begin position="140"/>
        <end position="161"/>
    </location>
</feature>
<dbReference type="CDD" id="cd17321">
    <property type="entry name" value="MFS_MMR_MDR_like"/>
    <property type="match status" value="1"/>
</dbReference>
<evidence type="ECO:0000256" key="5">
    <source>
        <dbReference type="ARBA" id="ARBA00023136"/>
    </source>
</evidence>
<dbReference type="Gene3D" id="1.20.1250.20">
    <property type="entry name" value="MFS general substrate transporter like domains"/>
    <property type="match status" value="1"/>
</dbReference>
<feature type="transmembrane region" description="Helical" evidence="6">
    <location>
        <begin position="426"/>
        <end position="447"/>
    </location>
</feature>
<feature type="transmembrane region" description="Helical" evidence="6">
    <location>
        <begin position="384"/>
        <end position="406"/>
    </location>
</feature>
<feature type="transmembrane region" description="Helical" evidence="6">
    <location>
        <begin position="196"/>
        <end position="216"/>
    </location>
</feature>
<evidence type="ECO:0000313" key="9">
    <source>
        <dbReference type="Proteomes" id="UP001595755"/>
    </source>
</evidence>
<feature type="transmembrane region" description="Helical" evidence="6">
    <location>
        <begin position="81"/>
        <end position="100"/>
    </location>
</feature>
<feature type="transmembrane region" description="Helical" evidence="6">
    <location>
        <begin position="259"/>
        <end position="278"/>
    </location>
</feature>
<dbReference type="Proteomes" id="UP001595755">
    <property type="component" value="Unassembled WGS sequence"/>
</dbReference>
<sequence>MQANHRTQQNTGELLMRVLVFTLIISVMSATMFNIALPVISKQFQLSPSQVSWVITGYMIVYAIGTVTFGKLTDKYRLKDLLTFGLLVFALGSVVGLAATEYWMIIAARIIQAGGAAVIPALAMIIPVRYFSPEKRGRALGTSAIGLALGTALGPIIAGIVTSALNWQVLFAIPLLSLFTLPFYRKYLDDEKGDAGKIDFIGGGLLAGTVAALLLALTKGDIWILAVGVVLLILFVLRICKAKDPFVRPDLFHNKQYSLGLVITFVITAIGFGIPYIAPQLLSVVNHMSPALTGIIMLPSALVTAFLGRKGGELADEKGNSILLYTASTLLFVGFMFLSSVVGLSSVFIAIFLIFGVLGQSFMQIAMSNNISQSLPKEQTGIGMGFFSMLNFISAAASTAAIGKVLDFSTTTIRLNPIPQNSVAFIYSNIFLVLAILVVAITVVYYVQFGRTVRTNSPEAEL</sequence>